<sequence>MNYDIWPGIGLSEEPFDWVKFTGSAALSAKSTANVDRRRKEGSDFSTFHGISRKSDELSARGAPKTLRGRVNPATGYGNVCRPESHSGRIRAALANGPMTRAQICAATGVKPSHITAYMKNDVDKGRVILIAVEGEYQKFALAGGVHA</sequence>
<dbReference type="EMBL" id="RXFT01000007">
    <property type="protein sequence ID" value="RUR69055.1"/>
    <property type="molecule type" value="Genomic_DNA"/>
</dbReference>
<dbReference type="OrthoDB" id="9872036at2"/>
<comment type="caution">
    <text evidence="1">The sequence shown here is derived from an EMBL/GenBank/DDBJ whole genome shotgun (WGS) entry which is preliminary data.</text>
</comment>
<dbReference type="Proteomes" id="UP000281118">
    <property type="component" value="Unassembled WGS sequence"/>
</dbReference>
<name>A0A433MN20_9BURK</name>
<reference evidence="1 2" key="1">
    <citation type="submission" date="2018-12" db="EMBL/GenBank/DDBJ databases">
        <title>The genome sequences of Variovorax guangxiensis DSM 27352.</title>
        <authorList>
            <person name="Gao J."/>
            <person name="Sun J."/>
        </authorList>
    </citation>
    <scope>NUCLEOTIDE SEQUENCE [LARGE SCALE GENOMIC DNA]</scope>
    <source>
        <strain evidence="1 2">DSM 27352</strain>
    </source>
</reference>
<proteinExistence type="predicted"/>
<evidence type="ECO:0000313" key="2">
    <source>
        <dbReference type="Proteomes" id="UP000281118"/>
    </source>
</evidence>
<organism evidence="1 2">
    <name type="scientific">Variovorax guangxiensis</name>
    <dbReference type="NCBI Taxonomy" id="1775474"/>
    <lineage>
        <taxon>Bacteria</taxon>
        <taxon>Pseudomonadati</taxon>
        <taxon>Pseudomonadota</taxon>
        <taxon>Betaproteobacteria</taxon>
        <taxon>Burkholderiales</taxon>
        <taxon>Comamonadaceae</taxon>
        <taxon>Variovorax</taxon>
    </lineage>
</organism>
<gene>
    <name evidence="1" type="ORF">EJP67_18515</name>
</gene>
<dbReference type="RefSeq" id="WP_126023170.1">
    <property type="nucleotide sequence ID" value="NZ_RXFT01000007.1"/>
</dbReference>
<accession>A0A433MN20</accession>
<evidence type="ECO:0000313" key="1">
    <source>
        <dbReference type="EMBL" id="RUR69055.1"/>
    </source>
</evidence>
<protein>
    <submittedName>
        <fullName evidence="1">Uncharacterized protein</fullName>
    </submittedName>
</protein>
<dbReference type="AlphaFoldDB" id="A0A433MN20"/>